<feature type="transmembrane region" description="Helical" evidence="2">
    <location>
        <begin position="244"/>
        <end position="264"/>
    </location>
</feature>
<sequence length="382" mass="42829">MGEEGFDFSDDDKAVLFQYLDATLNSRILYALLHGVYTGILAATLWNIFINKYWPIRRAMVLVIILLHALTTISFAASWSYIHSLFIENGQSFWTIFMKMTDGTTQAAYWELGITASLSTILTDSYMIWCCWMVWGRWWPVVLLPILSLVSATVLRIIDIYHEYSNIHNEVFPMLYISFVLATTLWCSMLIAYRILTITGTRRGVEGRLGVYRRFIEVLVESSALYSISLILNLAFTIRTDNRGGYYFDVIAAIAKGIAPTLLVGRITSGHRARPDDSWQGSVVASTSIRSQSQDLNRTSSQEDSALNRDLEAQREISIRELALALRSALTDRAHPNTAVVPESGTSSPHLGNHSLLQDSLPPSEDVIRSSTVVDEAAVSTR</sequence>
<evidence type="ECO:0000256" key="2">
    <source>
        <dbReference type="SAM" id="Phobius"/>
    </source>
</evidence>
<evidence type="ECO:0000313" key="4">
    <source>
        <dbReference type="Proteomes" id="UP001175211"/>
    </source>
</evidence>
<gene>
    <name evidence="3" type="ORF">EV420DRAFT_345806</name>
</gene>
<accession>A0AA39KFI2</accession>
<keyword evidence="2" id="KW-0812">Transmembrane</keyword>
<feature type="transmembrane region" description="Helical" evidence="2">
    <location>
        <begin position="61"/>
        <end position="87"/>
    </location>
</feature>
<keyword evidence="2" id="KW-0472">Membrane</keyword>
<evidence type="ECO:0000313" key="3">
    <source>
        <dbReference type="EMBL" id="KAK0459015.1"/>
    </source>
</evidence>
<protein>
    <submittedName>
        <fullName evidence="3">Uncharacterized protein</fullName>
    </submittedName>
</protein>
<feature type="transmembrane region" description="Helical" evidence="2">
    <location>
        <begin position="174"/>
        <end position="197"/>
    </location>
</feature>
<proteinExistence type="predicted"/>
<dbReference type="RefSeq" id="XP_060331265.1">
    <property type="nucleotide sequence ID" value="XM_060481795.1"/>
</dbReference>
<evidence type="ECO:0000256" key="1">
    <source>
        <dbReference type="SAM" id="MobiDB-lite"/>
    </source>
</evidence>
<feature type="transmembrane region" description="Helical" evidence="2">
    <location>
        <begin position="107"/>
        <end position="129"/>
    </location>
</feature>
<dbReference type="EMBL" id="JAUEPS010000016">
    <property type="protein sequence ID" value="KAK0459015.1"/>
    <property type="molecule type" value="Genomic_DNA"/>
</dbReference>
<feature type="region of interest" description="Disordered" evidence="1">
    <location>
        <begin position="337"/>
        <end position="382"/>
    </location>
</feature>
<feature type="compositionally biased region" description="Polar residues" evidence="1">
    <location>
        <begin position="344"/>
        <end position="358"/>
    </location>
</feature>
<feature type="region of interest" description="Disordered" evidence="1">
    <location>
        <begin position="290"/>
        <end position="309"/>
    </location>
</feature>
<feature type="compositionally biased region" description="Polar residues" evidence="1">
    <location>
        <begin position="290"/>
        <end position="305"/>
    </location>
</feature>
<feature type="transmembrane region" description="Helical" evidence="2">
    <location>
        <begin position="218"/>
        <end position="238"/>
    </location>
</feature>
<keyword evidence="2" id="KW-1133">Transmembrane helix</keyword>
<feature type="transmembrane region" description="Helical" evidence="2">
    <location>
        <begin position="141"/>
        <end position="162"/>
    </location>
</feature>
<name>A0AA39KFI2_ARMTA</name>
<organism evidence="3 4">
    <name type="scientific">Armillaria tabescens</name>
    <name type="common">Ringless honey mushroom</name>
    <name type="synonym">Agaricus tabescens</name>
    <dbReference type="NCBI Taxonomy" id="1929756"/>
    <lineage>
        <taxon>Eukaryota</taxon>
        <taxon>Fungi</taxon>
        <taxon>Dikarya</taxon>
        <taxon>Basidiomycota</taxon>
        <taxon>Agaricomycotina</taxon>
        <taxon>Agaricomycetes</taxon>
        <taxon>Agaricomycetidae</taxon>
        <taxon>Agaricales</taxon>
        <taxon>Marasmiineae</taxon>
        <taxon>Physalacriaceae</taxon>
        <taxon>Desarmillaria</taxon>
    </lineage>
</organism>
<comment type="caution">
    <text evidence="3">The sequence shown here is derived from an EMBL/GenBank/DDBJ whole genome shotgun (WGS) entry which is preliminary data.</text>
</comment>
<keyword evidence="4" id="KW-1185">Reference proteome</keyword>
<dbReference type="AlphaFoldDB" id="A0AA39KFI2"/>
<dbReference type="Proteomes" id="UP001175211">
    <property type="component" value="Unassembled WGS sequence"/>
</dbReference>
<feature type="transmembrane region" description="Helical" evidence="2">
    <location>
        <begin position="28"/>
        <end position="49"/>
    </location>
</feature>
<reference evidence="3" key="1">
    <citation type="submission" date="2023-06" db="EMBL/GenBank/DDBJ databases">
        <authorList>
            <consortium name="Lawrence Berkeley National Laboratory"/>
            <person name="Ahrendt S."/>
            <person name="Sahu N."/>
            <person name="Indic B."/>
            <person name="Wong-Bajracharya J."/>
            <person name="Merenyi Z."/>
            <person name="Ke H.-M."/>
            <person name="Monk M."/>
            <person name="Kocsube S."/>
            <person name="Drula E."/>
            <person name="Lipzen A."/>
            <person name="Balint B."/>
            <person name="Henrissat B."/>
            <person name="Andreopoulos B."/>
            <person name="Martin F.M."/>
            <person name="Harder C.B."/>
            <person name="Rigling D."/>
            <person name="Ford K.L."/>
            <person name="Foster G.D."/>
            <person name="Pangilinan J."/>
            <person name="Papanicolaou A."/>
            <person name="Barry K."/>
            <person name="LaButti K."/>
            <person name="Viragh M."/>
            <person name="Koriabine M."/>
            <person name="Yan M."/>
            <person name="Riley R."/>
            <person name="Champramary S."/>
            <person name="Plett K.L."/>
            <person name="Tsai I.J."/>
            <person name="Slot J."/>
            <person name="Sipos G."/>
            <person name="Plett J."/>
            <person name="Nagy L.G."/>
            <person name="Grigoriev I.V."/>
        </authorList>
    </citation>
    <scope>NUCLEOTIDE SEQUENCE</scope>
    <source>
        <strain evidence="3">CCBAS 213</strain>
    </source>
</reference>
<dbReference type="GeneID" id="85365343"/>